<protein>
    <recommendedName>
        <fullName evidence="6">Lipoprotein LpqN</fullName>
    </recommendedName>
</protein>
<dbReference type="AlphaFoldDB" id="A0A1X2AAG0"/>
<organism evidence="3 4">
    <name type="scientific">Mycobacterium paraense</name>
    <dbReference type="NCBI Taxonomy" id="767916"/>
    <lineage>
        <taxon>Bacteria</taxon>
        <taxon>Bacillati</taxon>
        <taxon>Actinomycetota</taxon>
        <taxon>Actinomycetes</taxon>
        <taxon>Mycobacteriales</taxon>
        <taxon>Mycobacteriaceae</taxon>
        <taxon>Mycobacterium</taxon>
        <taxon>Mycobacterium simiae complex</taxon>
    </lineage>
</organism>
<evidence type="ECO:0000313" key="2">
    <source>
        <dbReference type="EMBL" id="ORW30034.1"/>
    </source>
</evidence>
<evidence type="ECO:0000313" key="4">
    <source>
        <dbReference type="Proteomes" id="UP000193285"/>
    </source>
</evidence>
<evidence type="ECO:0008006" key="6">
    <source>
        <dbReference type="Google" id="ProtNLM"/>
    </source>
</evidence>
<dbReference type="EMBL" id="LQPK01000018">
    <property type="protein sequence ID" value="ORW30034.1"/>
    <property type="molecule type" value="Genomic_DNA"/>
</dbReference>
<dbReference type="Proteomes" id="UP000193801">
    <property type="component" value="Unassembled WGS sequence"/>
</dbReference>
<gene>
    <name evidence="3" type="ORF">AWB90_13785</name>
    <name evidence="2" type="ORF">AWB91_21880</name>
</gene>
<reference evidence="4 5" key="1">
    <citation type="journal article" date="2015" name="Emerg. Microbes Infect.">
        <title>Characterization of 17 strains belonging to the Mycobacterium simiae complex and description of Mycobacterium paraense sp. nov.</title>
        <authorList>
            <person name="Fusco da Costa A.R."/>
            <person name="Fedrizzi T."/>
            <person name="Lopes M.L."/>
            <person name="Pecorari M."/>
            <person name="Oliveira da Costa W.L."/>
            <person name="Giacobazzi E."/>
            <person name="da Costa Bahia J.R."/>
            <person name="De Sanctis V."/>
            <person name="Batista Lima K.V."/>
            <person name="Bertorelli R."/>
            <person name="Grottola A."/>
            <person name="Fabio A."/>
            <person name="Mariottini A."/>
            <person name="Ferretti P."/>
            <person name="Di Leva F."/>
            <person name="Fregni Serpini G."/>
            <person name="Tagliazucchi S."/>
            <person name="Rumpianesi F."/>
            <person name="Jousson O."/>
            <person name="Segata N."/>
            <person name="Tortoli E."/>
        </authorList>
    </citation>
    <scope>NUCLEOTIDE SEQUENCE [LARGE SCALE GENOMIC DNA]</scope>
    <source>
        <strain evidence="2 5">FI-07156</strain>
        <strain evidence="3 4">IEC33</strain>
    </source>
</reference>
<dbReference type="OrthoDB" id="4752236at2"/>
<evidence type="ECO:0000256" key="1">
    <source>
        <dbReference type="SAM" id="MobiDB-lite"/>
    </source>
</evidence>
<accession>A0A1X2AAG0</accession>
<keyword evidence="5" id="KW-1185">Reference proteome</keyword>
<reference evidence="3" key="2">
    <citation type="submission" date="2016-01" db="EMBL/GenBank/DDBJ databases">
        <authorList>
            <person name="Oliw E.H."/>
        </authorList>
    </citation>
    <scope>NUCLEOTIDE SEQUENCE</scope>
    <source>
        <strain evidence="3">IEC33</strain>
    </source>
</reference>
<name>A0A1X2AAG0_9MYCO</name>
<proteinExistence type="predicted"/>
<feature type="compositionally biased region" description="Low complexity" evidence="1">
    <location>
        <begin position="29"/>
        <end position="55"/>
    </location>
</feature>
<dbReference type="Proteomes" id="UP000193285">
    <property type="component" value="Unassembled WGS sequence"/>
</dbReference>
<sequence length="206" mass="20827">MEFARIAAGWAVATAAVGTMVTGCSNDQTTSAPTYSTTAGTTSSSSGSSTVTAPSPGQPADYSSLLIKPSDIGGDFKSPQPPVLNPNNATGVAQLFANPDNSRRIGDTILIVADPAVAKAAIENTKANYAGKVSGTWQPVDVGSNGFMISGNSPDNSQAVTVLLFSEGKAVVNIEFDSAPNDPIDPAIAIDVGRKQDAAIKSGLPG</sequence>
<dbReference type="RefSeq" id="WP_085098274.1">
    <property type="nucleotide sequence ID" value="NZ_LQPK01000018.1"/>
</dbReference>
<reference evidence="2" key="3">
    <citation type="submission" date="2016-01" db="EMBL/GenBank/DDBJ databases">
        <authorList>
            <person name="Ana R.F.D.C."/>
            <person name="Tarcisio F."/>
            <person name="Maria L.L."/>
            <person name="Monica P."/>
            <person name="Wana L.O.D.C."/>
            <person name="Elisabetta G."/>
            <person name="Jeann R.D.C.B."/>
            <person name="Veronica D.S."/>
            <person name="Karla V.B.L."/>
            <person name="Roberto B."/>
            <person name="Antonella G."/>
            <person name="Anna F."/>
            <person name="Alessandro M."/>
            <person name="Pamela F."/>
            <person name="Francesca D.L."/>
            <person name="Giulia F.S."/>
            <person name="Sara T."/>
            <person name="Fabio R."/>
            <person name="Olivier J."/>
            <person name="Nicola S."/>
            <person name="Enrico T."/>
        </authorList>
    </citation>
    <scope>NUCLEOTIDE SEQUENCE</scope>
    <source>
        <strain evidence="2">FI-07156</strain>
    </source>
</reference>
<dbReference type="EMBL" id="LQPN01000044">
    <property type="protein sequence ID" value="ORW47025.1"/>
    <property type="molecule type" value="Genomic_DNA"/>
</dbReference>
<feature type="region of interest" description="Disordered" evidence="1">
    <location>
        <begin position="29"/>
        <end position="64"/>
    </location>
</feature>
<evidence type="ECO:0000313" key="3">
    <source>
        <dbReference type="EMBL" id="ORW47025.1"/>
    </source>
</evidence>
<dbReference type="PROSITE" id="PS51257">
    <property type="entry name" value="PROKAR_LIPOPROTEIN"/>
    <property type="match status" value="1"/>
</dbReference>
<evidence type="ECO:0000313" key="5">
    <source>
        <dbReference type="Proteomes" id="UP000193801"/>
    </source>
</evidence>
<comment type="caution">
    <text evidence="3">The sequence shown here is derived from an EMBL/GenBank/DDBJ whole genome shotgun (WGS) entry which is preliminary data.</text>
</comment>